<sequence>MIQEEANLQQEDSKDYNNQDPGVTITKMKQEQTLEEFALHNFDAYDEVQLQPMSEKLLIESLNDHSNHEEMERIQQERQVKEHNLAQSIIQDIVKKPQMLGYKWFLSKIFNQIKPVKRLIFDWIINMNQEIEKANSILRDQFYDMRTQQNDGELRHIIKESNRMENRYYFKRKRAELEEMQSVEDQQQDQDNAPTSKIDQASTAEGNQNLQSLHKLVPTELQAQRANSMPVVMDQRDSQNTLPRAASDGEKAAEPAANYSQTDPVFNQDDTTITNTRKKPDSFFDNFSTSCKIPSFYRDKNQADLQFENNHFNSHSQTMRADSRSFRGVRGFPSRYQKYSENYENWSGSGYQRTSNYRYSRVVNDSYVESRGDEYGRSRNYQILQNKPFQKMTHPSMYQDLKYNRRNFEPYNGMRYQSSYYNNSTGYVMNRKFPNSSVYIRT</sequence>
<evidence type="ECO:0000313" key="3">
    <source>
        <dbReference type="Proteomes" id="UP000039865"/>
    </source>
</evidence>
<name>A0A078A7T1_STYLE</name>
<accession>A0A078A7T1</accession>
<dbReference type="Proteomes" id="UP000039865">
    <property type="component" value="Unassembled WGS sequence"/>
</dbReference>
<feature type="compositionally biased region" description="Acidic residues" evidence="1">
    <location>
        <begin position="179"/>
        <end position="188"/>
    </location>
</feature>
<feature type="compositionally biased region" description="Polar residues" evidence="1">
    <location>
        <begin position="189"/>
        <end position="198"/>
    </location>
</feature>
<evidence type="ECO:0000313" key="2">
    <source>
        <dbReference type="EMBL" id="CDW77891.1"/>
    </source>
</evidence>
<dbReference type="InParanoid" id="A0A078A7T1"/>
<organism evidence="2 3">
    <name type="scientific">Stylonychia lemnae</name>
    <name type="common">Ciliate</name>
    <dbReference type="NCBI Taxonomy" id="5949"/>
    <lineage>
        <taxon>Eukaryota</taxon>
        <taxon>Sar</taxon>
        <taxon>Alveolata</taxon>
        <taxon>Ciliophora</taxon>
        <taxon>Intramacronucleata</taxon>
        <taxon>Spirotrichea</taxon>
        <taxon>Stichotrichia</taxon>
        <taxon>Sporadotrichida</taxon>
        <taxon>Oxytrichidae</taxon>
        <taxon>Stylonychinae</taxon>
        <taxon>Stylonychia</taxon>
    </lineage>
</organism>
<evidence type="ECO:0000256" key="1">
    <source>
        <dbReference type="SAM" id="MobiDB-lite"/>
    </source>
</evidence>
<feature type="region of interest" description="Disordered" evidence="1">
    <location>
        <begin position="179"/>
        <end position="198"/>
    </location>
</feature>
<gene>
    <name evidence="2" type="primary">Contig16527.g17594</name>
    <name evidence="2" type="ORF">STYLEM_6858</name>
</gene>
<protein>
    <submittedName>
        <fullName evidence="2">Uncharacterized protein</fullName>
    </submittedName>
</protein>
<dbReference type="EMBL" id="CCKQ01006576">
    <property type="protein sequence ID" value="CDW77891.1"/>
    <property type="molecule type" value="Genomic_DNA"/>
</dbReference>
<feature type="compositionally biased region" description="Polar residues" evidence="1">
    <location>
        <begin position="258"/>
        <end position="273"/>
    </location>
</feature>
<reference evidence="2 3" key="1">
    <citation type="submission" date="2014-06" db="EMBL/GenBank/DDBJ databases">
        <authorList>
            <person name="Swart Estienne"/>
        </authorList>
    </citation>
    <scope>NUCLEOTIDE SEQUENCE [LARGE SCALE GENOMIC DNA]</scope>
    <source>
        <strain evidence="2 3">130c</strain>
    </source>
</reference>
<feature type="region of interest" description="Disordered" evidence="1">
    <location>
        <begin position="1"/>
        <end position="22"/>
    </location>
</feature>
<feature type="compositionally biased region" description="Polar residues" evidence="1">
    <location>
        <begin position="1"/>
        <end position="10"/>
    </location>
</feature>
<dbReference type="AlphaFoldDB" id="A0A078A7T1"/>
<feature type="region of interest" description="Disordered" evidence="1">
    <location>
        <begin position="230"/>
        <end position="273"/>
    </location>
</feature>
<keyword evidence="3" id="KW-1185">Reference proteome</keyword>
<proteinExistence type="predicted"/>